<evidence type="ECO:0000313" key="3">
    <source>
        <dbReference type="Proteomes" id="UP001144050"/>
    </source>
</evidence>
<evidence type="ECO:0000259" key="1">
    <source>
        <dbReference type="Pfam" id="PF10106"/>
    </source>
</evidence>
<dbReference type="Pfam" id="PF10106">
    <property type="entry name" value="DUF2345"/>
    <property type="match status" value="1"/>
</dbReference>
<dbReference type="EMBL" id="JAIVFG010000049">
    <property type="protein sequence ID" value="MDB0573390.1"/>
    <property type="molecule type" value="Genomic_DNA"/>
</dbReference>
<organism evidence="2 3">
    <name type="scientific">Ralstonia solanacearum</name>
    <name type="common">Pseudomonas solanacearum</name>
    <dbReference type="NCBI Taxonomy" id="305"/>
    <lineage>
        <taxon>Bacteria</taxon>
        <taxon>Pseudomonadati</taxon>
        <taxon>Pseudomonadota</taxon>
        <taxon>Betaproteobacteria</taxon>
        <taxon>Burkholderiales</taxon>
        <taxon>Burkholderiaceae</taxon>
        <taxon>Ralstonia</taxon>
        <taxon>Ralstonia solanacearum species complex</taxon>
    </lineage>
</organism>
<reference evidence="2" key="1">
    <citation type="submission" date="2021-09" db="EMBL/GenBank/DDBJ databases">
        <title>Genomic analysis of Ralstonia spp.</title>
        <authorList>
            <person name="Aburjaile F."/>
            <person name="Ariute J.C."/>
            <person name="Pais A.K.L."/>
            <person name="Albuquerque G.M.R."/>
            <person name="Silva A.M.F."/>
            <person name="Brenig B."/>
            <person name="Azevedo V."/>
            <person name="Matiuzzi M."/>
            <person name="Ramos R."/>
            <person name="Goes-Neto A."/>
            <person name="Soares S."/>
            <person name="Iseppon A.M.B."/>
            <person name="Souza E."/>
            <person name="Gama M."/>
        </authorList>
    </citation>
    <scope>NUCLEOTIDE SEQUENCE</scope>
    <source>
        <strain evidence="2">CCRMRs91</strain>
    </source>
</reference>
<feature type="non-terminal residue" evidence="2">
    <location>
        <position position="1"/>
    </location>
</feature>
<sequence>KGIKLAANDQVVITGKTLRFVAEDGSSITIGDGGITLHTNGAFKALAGAHDWGGPTADSAPHADFGKAPTDQRFRMHYVGETEAFAANQPHSIKLPDGRIIEGKSNANGLTDVLRDQAMRIANIDVFKR</sequence>
<comment type="caution">
    <text evidence="2">The sequence shown here is derived from an EMBL/GenBank/DDBJ whole genome shotgun (WGS) entry which is preliminary data.</text>
</comment>
<dbReference type="Proteomes" id="UP001144050">
    <property type="component" value="Unassembled WGS sequence"/>
</dbReference>
<evidence type="ECO:0000313" key="2">
    <source>
        <dbReference type="EMBL" id="MDB0573390.1"/>
    </source>
</evidence>
<accession>A0AAW5ZVY8</accession>
<dbReference type="RefSeq" id="WP_271657173.1">
    <property type="nucleotide sequence ID" value="NZ_JAIVFG010000049.1"/>
</dbReference>
<protein>
    <submittedName>
        <fullName evidence="2">DUF2345 domain-containing protein</fullName>
    </submittedName>
</protein>
<dbReference type="InterPro" id="IPR018769">
    <property type="entry name" value="VgrG2_DUF2345"/>
</dbReference>
<feature type="domain" description="DUF2345" evidence="1">
    <location>
        <begin position="3"/>
        <end position="55"/>
    </location>
</feature>
<gene>
    <name evidence="2" type="ORF">LBW59_21820</name>
</gene>
<proteinExistence type="predicted"/>
<dbReference type="AlphaFoldDB" id="A0AAW5ZVY8"/>
<name>A0AAW5ZVY8_RALSL</name>